<dbReference type="Gene3D" id="3.30.420.610">
    <property type="entry name" value="LOTUS domain-like"/>
    <property type="match status" value="3"/>
</dbReference>
<dbReference type="InterPro" id="IPR002999">
    <property type="entry name" value="Tudor"/>
</dbReference>
<keyword evidence="6" id="KW-0677">Repeat</keyword>
<keyword evidence="8" id="KW-0744">Spermatogenesis</keyword>
<evidence type="ECO:0000256" key="8">
    <source>
        <dbReference type="ARBA" id="ARBA00022871"/>
    </source>
</evidence>
<dbReference type="CDD" id="cd09975">
    <property type="entry name" value="LOTUS_2_TDRD5"/>
    <property type="match status" value="1"/>
</dbReference>
<dbReference type="GO" id="GO:0007283">
    <property type="term" value="P:spermatogenesis"/>
    <property type="evidence" value="ECO:0007669"/>
    <property type="project" value="UniProtKB-KW"/>
</dbReference>
<dbReference type="InterPro" id="IPR025605">
    <property type="entry name" value="OST-HTH/LOTUS_dom"/>
</dbReference>
<dbReference type="InterPro" id="IPR041966">
    <property type="entry name" value="LOTUS-like"/>
</dbReference>
<dbReference type="PROSITE" id="PS50304">
    <property type="entry name" value="TUDOR"/>
    <property type="match status" value="1"/>
</dbReference>
<feature type="region of interest" description="Disordered" evidence="9">
    <location>
        <begin position="396"/>
        <end position="423"/>
    </location>
</feature>
<dbReference type="GO" id="GO:0007281">
    <property type="term" value="P:germ cell development"/>
    <property type="evidence" value="ECO:0007669"/>
    <property type="project" value="InterPro"/>
</dbReference>
<keyword evidence="4" id="KW-0217">Developmental protein</keyword>
<evidence type="ECO:0000256" key="6">
    <source>
        <dbReference type="ARBA" id="ARBA00022737"/>
    </source>
</evidence>
<evidence type="ECO:0000256" key="7">
    <source>
        <dbReference type="ARBA" id="ARBA00022782"/>
    </source>
</evidence>
<keyword evidence="5" id="KW-0963">Cytoplasm</keyword>
<dbReference type="PANTHER" id="PTHR22948">
    <property type="entry name" value="TUDOR DOMAIN CONTAINING PROTEIN"/>
    <property type="match status" value="1"/>
</dbReference>
<accession>A0A8C2IQY1</accession>
<dbReference type="InterPro" id="IPR035437">
    <property type="entry name" value="SNase_OB-fold_sf"/>
</dbReference>
<dbReference type="Ensembl" id="ENSCCRT00020091313.1">
    <property type="protein sequence ID" value="ENSCCRP00020083441.1"/>
    <property type="gene ID" value="ENSCCRG00020038497.1"/>
</dbReference>
<evidence type="ECO:0000256" key="2">
    <source>
        <dbReference type="ARBA" id="ARBA00010384"/>
    </source>
</evidence>
<keyword evidence="7" id="KW-0221">Differentiation</keyword>
<proteinExistence type="inferred from homology"/>
<evidence type="ECO:0000259" key="10">
    <source>
        <dbReference type="PROSITE" id="PS50304"/>
    </source>
</evidence>
<feature type="compositionally biased region" description="Basic and acidic residues" evidence="9">
    <location>
        <begin position="804"/>
        <end position="823"/>
    </location>
</feature>
<dbReference type="InterPro" id="IPR037982">
    <property type="entry name" value="TDRD5_LOTUS_2"/>
</dbReference>
<dbReference type="Pfam" id="PF12872">
    <property type="entry name" value="OST-HTH"/>
    <property type="match status" value="3"/>
</dbReference>
<evidence type="ECO:0000256" key="3">
    <source>
        <dbReference type="ARBA" id="ARBA00013420"/>
    </source>
</evidence>
<evidence type="ECO:0000313" key="12">
    <source>
        <dbReference type="Ensembl" id="ENSCCRP00020083441.1"/>
    </source>
</evidence>
<evidence type="ECO:0000259" key="11">
    <source>
        <dbReference type="PROSITE" id="PS51644"/>
    </source>
</evidence>
<dbReference type="GO" id="GO:0005737">
    <property type="term" value="C:cytoplasm"/>
    <property type="evidence" value="ECO:0007669"/>
    <property type="project" value="UniProtKB-SubCell"/>
</dbReference>
<feature type="domain" description="HTH OST-type" evidence="11">
    <location>
        <begin position="315"/>
        <end position="391"/>
    </location>
</feature>
<evidence type="ECO:0000256" key="4">
    <source>
        <dbReference type="ARBA" id="ARBA00022473"/>
    </source>
</evidence>
<comment type="subcellular location">
    <subcellularLocation>
        <location evidence="1">Cytoplasm</location>
    </subcellularLocation>
</comment>
<name>A0A8C2IQY1_CYPCA</name>
<dbReference type="Gene3D" id="2.40.50.90">
    <property type="match status" value="1"/>
</dbReference>
<dbReference type="SUPFAM" id="SSF63748">
    <property type="entry name" value="Tudor/PWWP/MBT"/>
    <property type="match status" value="1"/>
</dbReference>
<dbReference type="Pfam" id="PF00567">
    <property type="entry name" value="TUDOR"/>
    <property type="match status" value="1"/>
</dbReference>
<organism evidence="12 13">
    <name type="scientific">Cyprinus carpio</name>
    <name type="common">Common carp</name>
    <dbReference type="NCBI Taxonomy" id="7962"/>
    <lineage>
        <taxon>Eukaryota</taxon>
        <taxon>Metazoa</taxon>
        <taxon>Chordata</taxon>
        <taxon>Craniata</taxon>
        <taxon>Vertebrata</taxon>
        <taxon>Euteleostomi</taxon>
        <taxon>Actinopterygii</taxon>
        <taxon>Neopterygii</taxon>
        <taxon>Teleostei</taxon>
        <taxon>Ostariophysi</taxon>
        <taxon>Cypriniformes</taxon>
        <taxon>Cyprinidae</taxon>
        <taxon>Cyprininae</taxon>
        <taxon>Cyprinus</taxon>
    </lineage>
</organism>
<comment type="similarity">
    <text evidence="2">Belongs to the TDRD5 family.</text>
</comment>
<sequence>MRESHLRLNYHVFVSCQVSTLCGLVSSAVRMTQDKLLTGLKKDVRSLLVSAKHGLTPEQLKKDYQTMLGFPMPLGLLGFRNVLDMVKEMPDVVHLEYHFDGSIKLKAIGDESTKGIQELVSRQRNPKTKGNIRRATPRNFNVSYRWNQPVNLPRHGQSKPALPAQLRSQLKQLLSHGPVRLSELESRYMAQFGKPLNITQYGFYSISEMLAAATDFIIMQQSRTGSQLLLKNAVMPQNQIRNLMTSLSKPLESKQKPVSSKTTLLPERNQQDSHSHPAVPKPEPVKAEHSLEENIFKLEEELRQQILEKGTAGTVSHELKDKLQKVVAENGSGISIQDLPTEYKRMYGEELPLSKYGFLSVTEMVGALRDTLSIQKGADENENKWMVVEFKPNDIQPTKPELSMGHGTTSSLTNEPQNPSSKASYFSCAESAWERDEMEQYTDSQKSETELSVTNKTIHQMVDLFPELVVSQVSAVPPDAVRCQRLKSPTPRRERELVPVLVEQAESPSHFYIRFSQNKEARALENMMIEMRSCYSYPDVTERYRLPDAYVRPGQVCCVAPRDMWFYRVVIHEVFSDTEVKVYYVDYGDITKVERNSLRFLKACYSDLPAQAVPAMLAGVRPITSIWTQSAISSFQRMCCERTLVAAIHSYQEHFLMLFLCDTNTEEDVYIHLALEKEGHALPSITAYGLVSGQFNPVTSYFGDDQLEEVKESFSPSTSLPDNQICFQGNGSLSFSQTVSSSKNGDTNFSINVDSILDIPALECINVPDIKTAAKSGKVNPSEAPQAKVPLCCSEWDQAWTAEDKTDKTKLEHDVKIEDESKPESVSTPPPVQAAVSDPQMCASPAKPKPVLTTCTSPYTPPNPILINSSYLVFPGVPIIPVQPQLSHFMMQLFSSPVHLGPGPNSLFQHHISPLALRPAARLSARANNLHWRSSHIA</sequence>
<feature type="domain" description="HTH OST-type" evidence="11">
    <location>
        <begin position="158"/>
        <end position="234"/>
    </location>
</feature>
<feature type="domain" description="HTH OST-type" evidence="11">
    <location>
        <begin position="36"/>
        <end position="109"/>
    </location>
</feature>
<evidence type="ECO:0000313" key="13">
    <source>
        <dbReference type="Proteomes" id="UP000694701"/>
    </source>
</evidence>
<dbReference type="PROSITE" id="PS51644">
    <property type="entry name" value="HTH_OST"/>
    <property type="match status" value="3"/>
</dbReference>
<evidence type="ECO:0000256" key="9">
    <source>
        <dbReference type="SAM" id="MobiDB-lite"/>
    </source>
</evidence>
<dbReference type="CDD" id="cd20419">
    <property type="entry name" value="Tudor_TDRD5"/>
    <property type="match status" value="1"/>
</dbReference>
<feature type="region of interest" description="Disordered" evidence="9">
    <location>
        <begin position="804"/>
        <end position="843"/>
    </location>
</feature>
<feature type="region of interest" description="Disordered" evidence="9">
    <location>
        <begin position="246"/>
        <end position="286"/>
    </location>
</feature>
<dbReference type="Proteomes" id="UP000694701">
    <property type="component" value="Unplaced"/>
</dbReference>
<dbReference type="AlphaFoldDB" id="A0A8C2IQY1"/>
<feature type="compositionally biased region" description="Polar residues" evidence="9">
    <location>
        <begin position="406"/>
        <end position="423"/>
    </location>
</feature>
<reference evidence="12" key="1">
    <citation type="submission" date="2025-08" db="UniProtKB">
        <authorList>
            <consortium name="Ensembl"/>
        </authorList>
    </citation>
    <scope>IDENTIFICATION</scope>
</reference>
<dbReference type="Gene3D" id="2.30.30.140">
    <property type="match status" value="1"/>
</dbReference>
<dbReference type="PANTHER" id="PTHR22948:SF19">
    <property type="entry name" value="TUDOR DOMAIN-CONTAINING PROTEIN 5"/>
    <property type="match status" value="1"/>
</dbReference>
<feature type="domain" description="Tudor" evidence="10">
    <location>
        <begin position="550"/>
        <end position="608"/>
    </location>
</feature>
<evidence type="ECO:0000256" key="1">
    <source>
        <dbReference type="ARBA" id="ARBA00004496"/>
    </source>
</evidence>
<protein>
    <recommendedName>
        <fullName evidence="3">Tudor domain-containing protein 5</fullName>
    </recommendedName>
</protein>
<dbReference type="InterPro" id="IPR050621">
    <property type="entry name" value="Tudor_domain_containing"/>
</dbReference>
<evidence type="ECO:0000256" key="5">
    <source>
        <dbReference type="ARBA" id="ARBA00022490"/>
    </source>
</evidence>